<keyword evidence="1" id="KW-1133">Transmembrane helix</keyword>
<reference evidence="2" key="1">
    <citation type="submission" date="2022-05" db="EMBL/GenBank/DDBJ databases">
        <title>Brevundimonas albigilva TT17 genome sequence.</title>
        <authorList>
            <person name="Lee K."/>
            <person name="Son H."/>
        </authorList>
    </citation>
    <scope>NUCLEOTIDE SEQUENCE</scope>
    <source>
        <strain evidence="2">TT17</strain>
    </source>
</reference>
<gene>
    <name evidence="2" type="ORF">M8231_15285</name>
</gene>
<protein>
    <recommendedName>
        <fullName evidence="4">TIGR02588 family protein</fullName>
    </recommendedName>
</protein>
<keyword evidence="1" id="KW-0472">Membrane</keyword>
<evidence type="ECO:0000313" key="3">
    <source>
        <dbReference type="Proteomes" id="UP001055429"/>
    </source>
</evidence>
<name>A0ABY4SM34_9CAUL</name>
<keyword evidence="3" id="KW-1185">Reference proteome</keyword>
<accession>A0ABY4SM34</accession>
<dbReference type="EMBL" id="CP097649">
    <property type="protein sequence ID" value="URI15135.1"/>
    <property type="molecule type" value="Genomic_DNA"/>
</dbReference>
<dbReference type="RefSeq" id="WP_249749318.1">
    <property type="nucleotide sequence ID" value="NZ_CP097298.1"/>
</dbReference>
<evidence type="ECO:0008006" key="4">
    <source>
        <dbReference type="Google" id="ProtNLM"/>
    </source>
</evidence>
<dbReference type="Proteomes" id="UP001055429">
    <property type="component" value="Chromosome"/>
</dbReference>
<sequence length="128" mass="13026">MPSRKTPARKVVAPRPVLQAVMAALGALVTLAALAIVVWEAMQPAAPPALSARIVGVQATSAGHVATVEVSNDGLDTAAGVDIEGVLGDQTATATLDYVPGRGRAKAYLRFDADPTRAAVSVKGWSAP</sequence>
<organism evidence="2 3">
    <name type="scientific">Brevundimonas albigilva</name>
    <dbReference type="NCBI Taxonomy" id="1312364"/>
    <lineage>
        <taxon>Bacteria</taxon>
        <taxon>Pseudomonadati</taxon>
        <taxon>Pseudomonadota</taxon>
        <taxon>Alphaproteobacteria</taxon>
        <taxon>Caulobacterales</taxon>
        <taxon>Caulobacteraceae</taxon>
        <taxon>Brevundimonas</taxon>
    </lineage>
</organism>
<keyword evidence="1" id="KW-0812">Transmembrane</keyword>
<evidence type="ECO:0000256" key="1">
    <source>
        <dbReference type="SAM" id="Phobius"/>
    </source>
</evidence>
<feature type="transmembrane region" description="Helical" evidence="1">
    <location>
        <begin position="20"/>
        <end position="39"/>
    </location>
</feature>
<evidence type="ECO:0000313" key="2">
    <source>
        <dbReference type="EMBL" id="URI15135.1"/>
    </source>
</evidence>
<proteinExistence type="predicted"/>